<gene>
    <name evidence="1" type="ORF">BDN72DRAFT_779972</name>
</gene>
<organism evidence="1 2">
    <name type="scientific">Pluteus cervinus</name>
    <dbReference type="NCBI Taxonomy" id="181527"/>
    <lineage>
        <taxon>Eukaryota</taxon>
        <taxon>Fungi</taxon>
        <taxon>Dikarya</taxon>
        <taxon>Basidiomycota</taxon>
        <taxon>Agaricomycotina</taxon>
        <taxon>Agaricomycetes</taxon>
        <taxon>Agaricomycetidae</taxon>
        <taxon>Agaricales</taxon>
        <taxon>Pluteineae</taxon>
        <taxon>Pluteaceae</taxon>
        <taxon>Pluteus</taxon>
    </lineage>
</organism>
<evidence type="ECO:0000313" key="2">
    <source>
        <dbReference type="Proteomes" id="UP000308600"/>
    </source>
</evidence>
<protein>
    <submittedName>
        <fullName evidence="1">Uncharacterized protein</fullName>
    </submittedName>
</protein>
<proteinExistence type="predicted"/>
<sequence>MIAALFPSEFFLDNSDRAGYDFLAFHISVWARYCQQGIGAPVGVHPSQLQKHGTTKTNHGQRLPYPSKDLAHNPDGAEILQNILAPLSQFISDQMKRLIPHEFEVLQEYLYHLPLFMETPCYPFMGCVVNFCVATSAHTDPCDKLICVVIPFGDFQGGELCLYEPGLVFSLQPGEILMFPSHKITHFNLHFKGKRGSFVLSSDKSMDSFVDGSNGWEEFVHKHSSIPPPSPT</sequence>
<reference evidence="1 2" key="1">
    <citation type="journal article" date="2019" name="Nat. Ecol. Evol.">
        <title>Megaphylogeny resolves global patterns of mushroom evolution.</title>
        <authorList>
            <person name="Varga T."/>
            <person name="Krizsan K."/>
            <person name="Foldi C."/>
            <person name="Dima B."/>
            <person name="Sanchez-Garcia M."/>
            <person name="Sanchez-Ramirez S."/>
            <person name="Szollosi G.J."/>
            <person name="Szarkandi J.G."/>
            <person name="Papp V."/>
            <person name="Albert L."/>
            <person name="Andreopoulos W."/>
            <person name="Angelini C."/>
            <person name="Antonin V."/>
            <person name="Barry K.W."/>
            <person name="Bougher N.L."/>
            <person name="Buchanan P."/>
            <person name="Buyck B."/>
            <person name="Bense V."/>
            <person name="Catcheside P."/>
            <person name="Chovatia M."/>
            <person name="Cooper J."/>
            <person name="Damon W."/>
            <person name="Desjardin D."/>
            <person name="Finy P."/>
            <person name="Geml J."/>
            <person name="Haridas S."/>
            <person name="Hughes K."/>
            <person name="Justo A."/>
            <person name="Karasinski D."/>
            <person name="Kautmanova I."/>
            <person name="Kiss B."/>
            <person name="Kocsube S."/>
            <person name="Kotiranta H."/>
            <person name="LaButti K.M."/>
            <person name="Lechner B.E."/>
            <person name="Liimatainen K."/>
            <person name="Lipzen A."/>
            <person name="Lukacs Z."/>
            <person name="Mihaltcheva S."/>
            <person name="Morgado L.N."/>
            <person name="Niskanen T."/>
            <person name="Noordeloos M.E."/>
            <person name="Ohm R.A."/>
            <person name="Ortiz-Santana B."/>
            <person name="Ovrebo C."/>
            <person name="Racz N."/>
            <person name="Riley R."/>
            <person name="Savchenko A."/>
            <person name="Shiryaev A."/>
            <person name="Soop K."/>
            <person name="Spirin V."/>
            <person name="Szebenyi C."/>
            <person name="Tomsovsky M."/>
            <person name="Tulloss R.E."/>
            <person name="Uehling J."/>
            <person name="Grigoriev I.V."/>
            <person name="Vagvolgyi C."/>
            <person name="Papp T."/>
            <person name="Martin F.M."/>
            <person name="Miettinen O."/>
            <person name="Hibbett D.S."/>
            <person name="Nagy L.G."/>
        </authorList>
    </citation>
    <scope>NUCLEOTIDE SEQUENCE [LARGE SCALE GENOMIC DNA]</scope>
    <source>
        <strain evidence="1 2">NL-1719</strain>
    </source>
</reference>
<evidence type="ECO:0000313" key="1">
    <source>
        <dbReference type="EMBL" id="TFK59997.1"/>
    </source>
</evidence>
<keyword evidence="2" id="KW-1185">Reference proteome</keyword>
<accession>A0ACD3A330</accession>
<name>A0ACD3A330_9AGAR</name>
<dbReference type="EMBL" id="ML208849">
    <property type="protein sequence ID" value="TFK59997.1"/>
    <property type="molecule type" value="Genomic_DNA"/>
</dbReference>
<dbReference type="Proteomes" id="UP000308600">
    <property type="component" value="Unassembled WGS sequence"/>
</dbReference>